<dbReference type="RefSeq" id="WP_203092785.1">
    <property type="nucleotide sequence ID" value="NZ_JAESPH010000002.1"/>
</dbReference>
<evidence type="ECO:0000313" key="2">
    <source>
        <dbReference type="Proteomes" id="UP000603506"/>
    </source>
</evidence>
<protein>
    <submittedName>
        <fullName evidence="1">Uncharacterized protein</fullName>
    </submittedName>
</protein>
<gene>
    <name evidence="1" type="ORF">JNB19_04965</name>
</gene>
<dbReference type="Proteomes" id="UP000603506">
    <property type="component" value="Unassembled WGS sequence"/>
</dbReference>
<sequence length="180" mass="21373">MPLDLNKPHTFVSKYHPIKLIATDFDEPYYGLTLWRFRLYVEDAIFHHPLLDYDNKFCGLSSILDNFVFESQQGDYVFIPYGLMVMNTSTYELTKYEVKRGSNNDFIKNIFVENKLIVLNERSIWIVNLSEKSMTEKTYSFGTVQFKEIKREKDFVKFISWAAQVLIYDIKNNIFINEIT</sequence>
<accession>A0ABS1YUM3</accession>
<keyword evidence="2" id="KW-1185">Reference proteome</keyword>
<name>A0ABS1YUM3_9FLAO</name>
<dbReference type="EMBL" id="JAEUAH010000004">
    <property type="protein sequence ID" value="MBM0650112.1"/>
    <property type="molecule type" value="Genomic_DNA"/>
</dbReference>
<evidence type="ECO:0000313" key="1">
    <source>
        <dbReference type="EMBL" id="MBM0650112.1"/>
    </source>
</evidence>
<comment type="caution">
    <text evidence="1">The sequence shown here is derived from an EMBL/GenBank/DDBJ whole genome shotgun (WGS) entry which is preliminary data.</text>
</comment>
<reference evidence="1 2" key="1">
    <citation type="submission" date="2021-01" db="EMBL/GenBank/DDBJ databases">
        <title>Evidence that Capnocytophaga endodontalis is a later homotypic synonym for Capnocytophaga genospecies AHN8471, and request for opinion on proposed recognition of strain AHN8471 as type strain of the species.</title>
        <authorList>
            <person name="Nicholson A.C."/>
            <person name="Hopper C.L."/>
            <person name="Gulvik C.A."/>
            <person name="Mcquiston J.R."/>
            <person name="Lau E.F."/>
        </authorList>
    </citation>
    <scope>NUCLEOTIDE SEQUENCE [LARGE SCALE GENOMIC DNA]</scope>
    <source>
        <strain evidence="1 2">AHN9576</strain>
    </source>
</reference>
<organism evidence="1 2">
    <name type="scientific">Capnocytophaga genosp. AHN8471</name>
    <dbReference type="NCBI Taxonomy" id="327574"/>
    <lineage>
        <taxon>Bacteria</taxon>
        <taxon>Pseudomonadati</taxon>
        <taxon>Bacteroidota</taxon>
        <taxon>Flavobacteriia</taxon>
        <taxon>Flavobacteriales</taxon>
        <taxon>Flavobacteriaceae</taxon>
        <taxon>Capnocytophaga</taxon>
    </lineage>
</organism>
<proteinExistence type="predicted"/>